<dbReference type="STRING" id="478744.SAMN05444359_10915"/>
<keyword evidence="1" id="KW-0862">Zinc</keyword>
<sequence>MPRITTPDDLLRLAPDAKSLEAGRKLFYSRRWRLVGGDGQWLWGEFVYGPNPNGKAIESAVQLTTGRFVCTCRARQRPCAHGLALVLMLKNAQDRITVIQPPNWVRSVQFQAERTAKAKAKTLEGQRSADSRQSDRLDLMGSGVEELEIRLLDITRRGIADTLAQGPDQFHAAAARLTDAKLPGPAGKFRRLASLGADGTEAEVARTLGDLYLFVRAWKNREELSPDRHDELLQFAGMTTRKEDILSRPGREDHWLVMGIVQGAEEKLRFRRVWLRGEQSRRFALIVDYAFGERPFERSWPLAASFQGVVHYYPGSYPQRAIFPNPIPGGRPYDGLMGYASFTDMRNNYQKALAVNPWLYSYPVYLTDVRPVKDGLKRFLVDATGEVIPLHTEYQNFYAILAVSGGGAMALFGEFDGYQILPLSIITGMGLVEA</sequence>
<evidence type="ECO:0000256" key="1">
    <source>
        <dbReference type="PROSITE-ProRule" id="PRU00325"/>
    </source>
</evidence>
<dbReference type="OrthoDB" id="9816340at2"/>
<dbReference type="InterPro" id="IPR007527">
    <property type="entry name" value="Znf_SWIM"/>
</dbReference>
<dbReference type="EMBL" id="FOFB01000009">
    <property type="protein sequence ID" value="SEQ38530.1"/>
    <property type="molecule type" value="Genomic_DNA"/>
</dbReference>
<organism evidence="3 4">
    <name type="scientific">Neolewinella agarilytica</name>
    <dbReference type="NCBI Taxonomy" id="478744"/>
    <lineage>
        <taxon>Bacteria</taxon>
        <taxon>Pseudomonadati</taxon>
        <taxon>Bacteroidota</taxon>
        <taxon>Saprospiria</taxon>
        <taxon>Saprospirales</taxon>
        <taxon>Lewinellaceae</taxon>
        <taxon>Neolewinella</taxon>
    </lineage>
</organism>
<dbReference type="PROSITE" id="PS50966">
    <property type="entry name" value="ZF_SWIM"/>
    <property type="match status" value="1"/>
</dbReference>
<keyword evidence="4" id="KW-1185">Reference proteome</keyword>
<gene>
    <name evidence="3" type="ORF">SAMN05444359_10915</name>
</gene>
<feature type="domain" description="SWIM-type" evidence="2">
    <location>
        <begin position="59"/>
        <end position="90"/>
    </location>
</feature>
<dbReference type="GO" id="GO:0008270">
    <property type="term" value="F:zinc ion binding"/>
    <property type="evidence" value="ECO:0007669"/>
    <property type="project" value="UniProtKB-KW"/>
</dbReference>
<reference evidence="4" key="1">
    <citation type="submission" date="2016-10" db="EMBL/GenBank/DDBJ databases">
        <authorList>
            <person name="Varghese N."/>
            <person name="Submissions S."/>
        </authorList>
    </citation>
    <scope>NUCLEOTIDE SEQUENCE [LARGE SCALE GENOMIC DNA]</scope>
    <source>
        <strain evidence="4">DSM 24740</strain>
    </source>
</reference>
<keyword evidence="1" id="KW-0479">Metal-binding</keyword>
<dbReference type="InParanoid" id="A0A1H9FKL9"/>
<keyword evidence="1" id="KW-0863">Zinc-finger</keyword>
<proteinExistence type="predicted"/>
<evidence type="ECO:0000313" key="4">
    <source>
        <dbReference type="Proteomes" id="UP000199021"/>
    </source>
</evidence>
<protein>
    <recommendedName>
        <fullName evidence="2">SWIM-type domain-containing protein</fullName>
    </recommendedName>
</protein>
<evidence type="ECO:0000313" key="3">
    <source>
        <dbReference type="EMBL" id="SEQ38530.1"/>
    </source>
</evidence>
<dbReference type="AlphaFoldDB" id="A0A1H9FKL9"/>
<dbReference type="Proteomes" id="UP000199021">
    <property type="component" value="Unassembled WGS sequence"/>
</dbReference>
<evidence type="ECO:0000259" key="2">
    <source>
        <dbReference type="PROSITE" id="PS50966"/>
    </source>
</evidence>
<dbReference type="RefSeq" id="WP_090167733.1">
    <property type="nucleotide sequence ID" value="NZ_FOFB01000009.1"/>
</dbReference>
<accession>A0A1H9FKL9</accession>
<name>A0A1H9FKL9_9BACT</name>